<organism evidence="3 4">
    <name type="scientific">Pedobacter duraquae</name>
    <dbReference type="NCBI Taxonomy" id="425511"/>
    <lineage>
        <taxon>Bacteria</taxon>
        <taxon>Pseudomonadati</taxon>
        <taxon>Bacteroidota</taxon>
        <taxon>Sphingobacteriia</taxon>
        <taxon>Sphingobacteriales</taxon>
        <taxon>Sphingobacteriaceae</taxon>
        <taxon>Pedobacter</taxon>
    </lineage>
</organism>
<dbReference type="OrthoDB" id="924828at2"/>
<comment type="caution">
    <text evidence="3">The sequence shown here is derived from an EMBL/GenBank/DDBJ whole genome shotgun (WGS) entry which is preliminary data.</text>
</comment>
<name>A0A4R6IQL3_9SPHI</name>
<protein>
    <recommendedName>
        <fullName evidence="2">DUF6268 domain-containing protein</fullName>
    </recommendedName>
</protein>
<dbReference type="EMBL" id="SNWM01000001">
    <property type="protein sequence ID" value="TDO24255.1"/>
    <property type="molecule type" value="Genomic_DNA"/>
</dbReference>
<dbReference type="RefSeq" id="WP_133552088.1">
    <property type="nucleotide sequence ID" value="NZ_SNWM01000001.1"/>
</dbReference>
<gene>
    <name evidence="3" type="ORF">CLV32_0544</name>
</gene>
<dbReference type="Pfam" id="PF19783">
    <property type="entry name" value="DUF6268"/>
    <property type="match status" value="1"/>
</dbReference>
<sequence length="339" mass="37892">MKHKLLLLSITLGSFSPAVFAQTKQEQAMKRMIDSLKMEGLSTFAMRYPQLRQGFFATDLIGKGHVKSEFKGKDLYEGDMSITRIRSNFSVPISQWGKNAVIGTIGYQQQQFRTTNITSYNPQFSNEDIDITKRTVSLSASFTRSDSIFNKQVFYSAGIAGVTDEASSIKRLNYLATVTVPLKRNATSALTVGLVVIIDPSSVAPVVPIVSYWHKFKTQDLELFVDMPSRVALRKQLSKKAWTSIGTELGGGLLFFDLDQPSLPRNNIYTSLEFRSGATFEYLLTKKLIFGVNGGVFTSAASRMFEKNDKPNDYFFKAKTGSVPYISFSVSFLPFLKKL</sequence>
<feature type="domain" description="DUF6268" evidence="2">
    <location>
        <begin position="53"/>
        <end position="326"/>
    </location>
</feature>
<accession>A0A4R6IQL3</accession>
<dbReference type="AlphaFoldDB" id="A0A4R6IQL3"/>
<evidence type="ECO:0000259" key="2">
    <source>
        <dbReference type="Pfam" id="PF19783"/>
    </source>
</evidence>
<feature type="chain" id="PRO_5020467346" description="DUF6268 domain-containing protein" evidence="1">
    <location>
        <begin position="22"/>
        <end position="339"/>
    </location>
</feature>
<evidence type="ECO:0000313" key="4">
    <source>
        <dbReference type="Proteomes" id="UP000295499"/>
    </source>
</evidence>
<evidence type="ECO:0000313" key="3">
    <source>
        <dbReference type="EMBL" id="TDO24255.1"/>
    </source>
</evidence>
<dbReference type="Proteomes" id="UP000295499">
    <property type="component" value="Unassembled WGS sequence"/>
</dbReference>
<proteinExistence type="predicted"/>
<evidence type="ECO:0000256" key="1">
    <source>
        <dbReference type="SAM" id="SignalP"/>
    </source>
</evidence>
<dbReference type="InterPro" id="IPR046235">
    <property type="entry name" value="DUF6268"/>
</dbReference>
<feature type="signal peptide" evidence="1">
    <location>
        <begin position="1"/>
        <end position="21"/>
    </location>
</feature>
<reference evidence="3 4" key="1">
    <citation type="submission" date="2019-03" db="EMBL/GenBank/DDBJ databases">
        <title>Genomic Encyclopedia of Archaeal and Bacterial Type Strains, Phase II (KMG-II): from individual species to whole genera.</title>
        <authorList>
            <person name="Goeker M."/>
        </authorList>
    </citation>
    <scope>NUCLEOTIDE SEQUENCE [LARGE SCALE GENOMIC DNA]</scope>
    <source>
        <strain evidence="3 4">DSM 19034</strain>
    </source>
</reference>
<keyword evidence="4" id="KW-1185">Reference proteome</keyword>
<keyword evidence="1" id="KW-0732">Signal</keyword>